<dbReference type="Proteomes" id="UP000799770">
    <property type="component" value="Unassembled WGS sequence"/>
</dbReference>
<dbReference type="PANTHER" id="PTHR42683">
    <property type="entry name" value="ALDEHYDE REDUCTASE"/>
    <property type="match status" value="1"/>
</dbReference>
<dbReference type="SUPFAM" id="SSF50129">
    <property type="entry name" value="GroES-like"/>
    <property type="match status" value="1"/>
</dbReference>
<feature type="domain" description="Enoyl reductase (ER)" evidence="6">
    <location>
        <begin position="12"/>
        <end position="333"/>
    </location>
</feature>
<dbReference type="GO" id="GO:0016616">
    <property type="term" value="F:oxidoreductase activity, acting on the CH-OH group of donors, NAD or NADP as acceptor"/>
    <property type="evidence" value="ECO:0007669"/>
    <property type="project" value="InterPro"/>
</dbReference>
<dbReference type="FunFam" id="3.40.50.720:FF:000022">
    <property type="entry name" value="Cinnamyl alcohol dehydrogenase"/>
    <property type="match status" value="1"/>
</dbReference>
<evidence type="ECO:0000256" key="1">
    <source>
        <dbReference type="ARBA" id="ARBA00001947"/>
    </source>
</evidence>
<keyword evidence="2 5" id="KW-0479">Metal-binding</keyword>
<dbReference type="CDD" id="cd05283">
    <property type="entry name" value="CAD1"/>
    <property type="match status" value="1"/>
</dbReference>
<gene>
    <name evidence="7" type="ORF">BDV96DRAFT_547373</name>
</gene>
<dbReference type="OrthoDB" id="1879366at2759"/>
<proteinExistence type="inferred from homology"/>
<dbReference type="InterPro" id="IPR020843">
    <property type="entry name" value="ER"/>
</dbReference>
<evidence type="ECO:0000259" key="6">
    <source>
        <dbReference type="SMART" id="SM00829"/>
    </source>
</evidence>
<dbReference type="Gene3D" id="3.40.50.720">
    <property type="entry name" value="NAD(P)-binding Rossmann-like Domain"/>
    <property type="match status" value="1"/>
</dbReference>
<keyword evidence="4" id="KW-0560">Oxidoreductase</keyword>
<name>A0A6A5Z4N8_9PLEO</name>
<reference evidence="7" key="1">
    <citation type="journal article" date="2020" name="Stud. Mycol.">
        <title>101 Dothideomycetes genomes: a test case for predicting lifestyles and emergence of pathogens.</title>
        <authorList>
            <person name="Haridas S."/>
            <person name="Albert R."/>
            <person name="Binder M."/>
            <person name="Bloem J."/>
            <person name="Labutti K."/>
            <person name="Salamov A."/>
            <person name="Andreopoulos B."/>
            <person name="Baker S."/>
            <person name="Barry K."/>
            <person name="Bills G."/>
            <person name="Bluhm B."/>
            <person name="Cannon C."/>
            <person name="Castanera R."/>
            <person name="Culley D."/>
            <person name="Daum C."/>
            <person name="Ezra D."/>
            <person name="Gonzalez J."/>
            <person name="Henrissat B."/>
            <person name="Kuo A."/>
            <person name="Liang C."/>
            <person name="Lipzen A."/>
            <person name="Lutzoni F."/>
            <person name="Magnuson J."/>
            <person name="Mondo S."/>
            <person name="Nolan M."/>
            <person name="Ohm R."/>
            <person name="Pangilinan J."/>
            <person name="Park H.-J."/>
            <person name="Ramirez L."/>
            <person name="Alfaro M."/>
            <person name="Sun H."/>
            <person name="Tritt A."/>
            <person name="Yoshinaga Y."/>
            <person name="Zwiers L.-H."/>
            <person name="Turgeon B."/>
            <person name="Goodwin S."/>
            <person name="Spatafora J."/>
            <person name="Crous P."/>
            <person name="Grigoriev I."/>
        </authorList>
    </citation>
    <scope>NUCLEOTIDE SEQUENCE</scope>
    <source>
        <strain evidence="7">CBS 627.86</strain>
    </source>
</reference>
<keyword evidence="3 5" id="KW-0862">Zinc</keyword>
<evidence type="ECO:0000256" key="4">
    <source>
        <dbReference type="ARBA" id="ARBA00023002"/>
    </source>
</evidence>
<dbReference type="Pfam" id="PF00107">
    <property type="entry name" value="ADH_zinc_N"/>
    <property type="match status" value="1"/>
</dbReference>
<evidence type="ECO:0000313" key="8">
    <source>
        <dbReference type="Proteomes" id="UP000799770"/>
    </source>
</evidence>
<evidence type="ECO:0000313" key="7">
    <source>
        <dbReference type="EMBL" id="KAF2114325.1"/>
    </source>
</evidence>
<protein>
    <submittedName>
        <fullName evidence="7">Chaperonin 10-like protein</fullName>
    </submittedName>
</protein>
<dbReference type="InterPro" id="IPR036291">
    <property type="entry name" value="NAD(P)-bd_dom_sf"/>
</dbReference>
<sequence length="335" mass="35987">MSLPSEVTVLKGSKQGVAVAATVPGKTTLQSNEVALRVTHSGVCGTDLHCIHDDMVLGHEGVGVVEAVGNAVTKFKLGDRVGFGYVKDGCGECDRCVEGAYYYCQVAPRRYGLTDHDQGSFSSYAVWTDTNLHKIPDNISSAQAAPFLCAGLTVFTPMVKYGIKPDHRVGILGIGGLGHLAIQFAAELGAHVTVFSSTESKKEEALRLGASDFWLSKDVKTKKPDLRLNYLIATATSLPDWEVFCEQMAPFGHIILLGLTNEPLILPYSLVMGKELSIHGATTSKPSEFNAMLEFASEHNVRPIVEEFPMTEEGAAAAIAKLVDGSIRFRGVLVC</sequence>
<dbReference type="InterPro" id="IPR011032">
    <property type="entry name" value="GroES-like_sf"/>
</dbReference>
<keyword evidence="8" id="KW-1185">Reference proteome</keyword>
<dbReference type="InterPro" id="IPR047109">
    <property type="entry name" value="CAD-like"/>
</dbReference>
<dbReference type="AlphaFoldDB" id="A0A6A5Z4N8"/>
<evidence type="ECO:0000256" key="2">
    <source>
        <dbReference type="ARBA" id="ARBA00022723"/>
    </source>
</evidence>
<evidence type="ECO:0000256" key="3">
    <source>
        <dbReference type="ARBA" id="ARBA00022833"/>
    </source>
</evidence>
<comment type="similarity">
    <text evidence="5">Belongs to the zinc-containing alcohol dehydrogenase family.</text>
</comment>
<dbReference type="EMBL" id="ML977325">
    <property type="protein sequence ID" value="KAF2114325.1"/>
    <property type="molecule type" value="Genomic_DNA"/>
</dbReference>
<dbReference type="PROSITE" id="PS00059">
    <property type="entry name" value="ADH_ZINC"/>
    <property type="match status" value="1"/>
</dbReference>
<evidence type="ECO:0000256" key="5">
    <source>
        <dbReference type="RuleBase" id="RU361277"/>
    </source>
</evidence>
<dbReference type="SMART" id="SM00829">
    <property type="entry name" value="PKS_ER"/>
    <property type="match status" value="1"/>
</dbReference>
<dbReference type="GO" id="GO:0008270">
    <property type="term" value="F:zinc ion binding"/>
    <property type="evidence" value="ECO:0007669"/>
    <property type="project" value="InterPro"/>
</dbReference>
<accession>A0A6A5Z4N8</accession>
<dbReference type="InterPro" id="IPR013154">
    <property type="entry name" value="ADH-like_N"/>
</dbReference>
<dbReference type="InterPro" id="IPR002328">
    <property type="entry name" value="ADH_Zn_CS"/>
</dbReference>
<dbReference type="Gene3D" id="3.90.180.10">
    <property type="entry name" value="Medium-chain alcohol dehydrogenases, catalytic domain"/>
    <property type="match status" value="1"/>
</dbReference>
<dbReference type="Pfam" id="PF08240">
    <property type="entry name" value="ADH_N"/>
    <property type="match status" value="1"/>
</dbReference>
<dbReference type="SUPFAM" id="SSF51735">
    <property type="entry name" value="NAD(P)-binding Rossmann-fold domains"/>
    <property type="match status" value="1"/>
</dbReference>
<organism evidence="7 8">
    <name type="scientific">Lophiotrema nucula</name>
    <dbReference type="NCBI Taxonomy" id="690887"/>
    <lineage>
        <taxon>Eukaryota</taxon>
        <taxon>Fungi</taxon>
        <taxon>Dikarya</taxon>
        <taxon>Ascomycota</taxon>
        <taxon>Pezizomycotina</taxon>
        <taxon>Dothideomycetes</taxon>
        <taxon>Pleosporomycetidae</taxon>
        <taxon>Pleosporales</taxon>
        <taxon>Lophiotremataceae</taxon>
        <taxon>Lophiotrema</taxon>
    </lineage>
</organism>
<comment type="cofactor">
    <cofactor evidence="1 5">
        <name>Zn(2+)</name>
        <dbReference type="ChEBI" id="CHEBI:29105"/>
    </cofactor>
</comment>
<dbReference type="InterPro" id="IPR013149">
    <property type="entry name" value="ADH-like_C"/>
</dbReference>